<organism evidence="1">
    <name type="scientific">Pseudomonas aeruginosa</name>
    <dbReference type="NCBI Taxonomy" id="287"/>
    <lineage>
        <taxon>Bacteria</taxon>
        <taxon>Pseudomonadati</taxon>
        <taxon>Pseudomonadota</taxon>
        <taxon>Gammaproteobacteria</taxon>
        <taxon>Pseudomonadales</taxon>
        <taxon>Pseudomonadaceae</taxon>
        <taxon>Pseudomonas</taxon>
    </lineage>
</organism>
<geneLocation type="plasmid" evidence="1">
    <name>pJB37</name>
</geneLocation>
<keyword evidence="1" id="KW-0614">Plasmid</keyword>
<dbReference type="AlphaFoldDB" id="A0A1V0M5J8"/>
<protein>
    <submittedName>
        <fullName evidence="1">Uncharacterized protein</fullName>
    </submittedName>
</protein>
<evidence type="ECO:0000313" key="1">
    <source>
        <dbReference type="EMBL" id="ARD70160.1"/>
    </source>
</evidence>
<accession>A0A1V0M5J8</accession>
<name>A0A1V0M5J8_PSEAI</name>
<proteinExistence type="predicted"/>
<sequence>MWNLHLRSCMSAKTQNGPNTRLNYRLCHTSFGGIPGIPNGGPTMRSLTLIPLLTSCIISPLCASQPFPNTQVTDGQLLARDFNRGGHSHVQKRANNPHNHAGKRQIRVHNYANEAVPFIVHGKKAFRGKHVKKDFVANGRRFKGSPTNSFSPGQAQQRPKMLFGKAQRFVAGTPNRQLVVFRQPVYINNGNGFQEKVLIHVFDPRQRAFIARQIQDP</sequence>
<reference evidence="1" key="1">
    <citation type="submission" date="2017-01" db="EMBL/GenBank/DDBJ databases">
        <title>Complete nucleotide sequence of an IncP-2 blaVIM-2-harboring megaplasmid from Pseudomonas aeruginosa.</title>
        <authorList>
            <person name="Botelho J."/>
            <person name="Grosso F."/>
            <person name="Mabrouk A."/>
            <person name="Peixe L."/>
        </authorList>
    </citation>
    <scope>NUCLEOTIDE SEQUENCE</scope>
    <source>
        <strain evidence="1">FFUP_PS_37</strain>
        <plasmid evidence="1">pJB37</plasmid>
    </source>
</reference>
<dbReference type="EMBL" id="KY494864">
    <property type="protein sequence ID" value="ARD70160.1"/>
    <property type="molecule type" value="Genomic_DNA"/>
</dbReference>